<feature type="binding site" evidence="8">
    <location>
        <begin position="70"/>
        <end position="73"/>
    </location>
    <ligand>
        <name>NADP(+)</name>
        <dbReference type="ChEBI" id="CHEBI:58349"/>
    </ligand>
</feature>
<dbReference type="FunFam" id="1.10.3730.10:FF:000001">
    <property type="entry name" value="Pyrroline-5-carboxylate reductase"/>
    <property type="match status" value="1"/>
</dbReference>
<dbReference type="STRING" id="1123291.SAMN04490355_10272"/>
<keyword evidence="2 6" id="KW-0641">Proline biosynthesis</keyword>
<comment type="subcellular location">
    <subcellularLocation>
        <location evidence="6">Cytoplasm</location>
    </subcellularLocation>
</comment>
<keyword evidence="12" id="KW-1185">Reference proteome</keyword>
<dbReference type="InterPro" id="IPR029036">
    <property type="entry name" value="P5CR_dimer"/>
</dbReference>
<dbReference type="Gene3D" id="1.10.3730.10">
    <property type="entry name" value="ProC C-terminal domain-like"/>
    <property type="match status" value="1"/>
</dbReference>
<dbReference type="HAMAP" id="MF_01925">
    <property type="entry name" value="P5C_reductase"/>
    <property type="match status" value="1"/>
</dbReference>
<evidence type="ECO:0000256" key="2">
    <source>
        <dbReference type="ARBA" id="ARBA00022650"/>
    </source>
</evidence>
<keyword evidence="6" id="KW-0028">Amino-acid biosynthesis</keyword>
<dbReference type="RefSeq" id="WP_090938728.1">
    <property type="nucleotide sequence ID" value="NZ_FOTS01000027.1"/>
</dbReference>
<evidence type="ECO:0000256" key="3">
    <source>
        <dbReference type="ARBA" id="ARBA00022857"/>
    </source>
</evidence>
<dbReference type="AlphaFoldDB" id="A0A1I4LTW2"/>
<dbReference type="PIRSF" id="PIRSF000193">
    <property type="entry name" value="Pyrrol-5-carb_rd"/>
    <property type="match status" value="1"/>
</dbReference>
<comment type="catalytic activity">
    <reaction evidence="6">
        <text>L-proline + NAD(+) = (S)-1-pyrroline-5-carboxylate + NADH + 2 H(+)</text>
        <dbReference type="Rhea" id="RHEA:14105"/>
        <dbReference type="ChEBI" id="CHEBI:15378"/>
        <dbReference type="ChEBI" id="CHEBI:17388"/>
        <dbReference type="ChEBI" id="CHEBI:57540"/>
        <dbReference type="ChEBI" id="CHEBI:57945"/>
        <dbReference type="ChEBI" id="CHEBI:60039"/>
        <dbReference type="EC" id="1.5.1.2"/>
    </reaction>
</comment>
<evidence type="ECO:0000259" key="10">
    <source>
        <dbReference type="Pfam" id="PF14748"/>
    </source>
</evidence>
<evidence type="ECO:0000256" key="1">
    <source>
        <dbReference type="ARBA" id="ARBA00005525"/>
    </source>
</evidence>
<reference evidence="12" key="1">
    <citation type="submission" date="2016-10" db="EMBL/GenBank/DDBJ databases">
        <authorList>
            <person name="Varghese N."/>
            <person name="Submissions S."/>
        </authorList>
    </citation>
    <scope>NUCLEOTIDE SEQUENCE [LARGE SCALE GENOMIC DNA]</scope>
    <source>
        <strain evidence="12">DSM 13327</strain>
    </source>
</reference>
<keyword evidence="3 6" id="KW-0521">NADP</keyword>
<sequence>MNKKIVFCGGGNMAEGIMRGLLNNGVATPKNITVSELFPARCEYLSSTYGVFALTDATAAIKEADVIIIAVNPPQVPSVTKVLKELINEKTIVLSIAAGVTIATLESQVGSDKKVLRVMPNTLIQSGNGHSAACVNANLDDNDKEVVTAILNALGQTMYIAENMFDTFTAFSCSGPLWIYKTVEGLINAGVYVGFSRREARNIIIKNMLGVAQVLDVTGAHPAVKVDEMTSPGGVTIEALKSLEQEGLAAALMTSVTAAVKKANSIE</sequence>
<dbReference type="NCBIfam" id="TIGR00112">
    <property type="entry name" value="proC"/>
    <property type="match status" value="1"/>
</dbReference>
<name>A0A1I4LTW2_9FIRM</name>
<comment type="function">
    <text evidence="5 6">Catalyzes the reduction of 1-pyrroline-5-carboxylate (PCA) to L-proline.</text>
</comment>
<keyword evidence="6" id="KW-0963">Cytoplasm</keyword>
<feature type="domain" description="Pyrroline-5-carboxylate reductase dimerisation" evidence="10">
    <location>
        <begin position="162"/>
        <end position="264"/>
    </location>
</feature>
<dbReference type="GO" id="GO:0055129">
    <property type="term" value="P:L-proline biosynthetic process"/>
    <property type="evidence" value="ECO:0007669"/>
    <property type="project" value="UniProtKB-UniRule"/>
</dbReference>
<dbReference type="SUPFAM" id="SSF48179">
    <property type="entry name" value="6-phosphogluconate dehydrogenase C-terminal domain-like"/>
    <property type="match status" value="1"/>
</dbReference>
<proteinExistence type="inferred from homology"/>
<comment type="similarity">
    <text evidence="1 6">Belongs to the pyrroline-5-carboxylate reductase family.</text>
</comment>
<dbReference type="Pfam" id="PF14748">
    <property type="entry name" value="P5CR_dimer"/>
    <property type="match status" value="1"/>
</dbReference>
<evidence type="ECO:0000256" key="6">
    <source>
        <dbReference type="HAMAP-Rule" id="MF_01925"/>
    </source>
</evidence>
<comment type="pathway">
    <text evidence="6">Amino-acid biosynthesis; L-proline biosynthesis; L-proline from L-glutamate 5-semialdehyde: step 1/1.</text>
</comment>
<organism evidence="11 12">
    <name type="scientific">Pelosinus propionicus DSM 13327</name>
    <dbReference type="NCBI Taxonomy" id="1123291"/>
    <lineage>
        <taxon>Bacteria</taxon>
        <taxon>Bacillati</taxon>
        <taxon>Bacillota</taxon>
        <taxon>Negativicutes</taxon>
        <taxon>Selenomonadales</taxon>
        <taxon>Sporomusaceae</taxon>
        <taxon>Pelosinus</taxon>
    </lineage>
</organism>
<dbReference type="InterPro" id="IPR028939">
    <property type="entry name" value="P5C_Rdtase_cat_N"/>
</dbReference>
<dbReference type="Pfam" id="PF03807">
    <property type="entry name" value="F420_oxidored"/>
    <property type="match status" value="1"/>
</dbReference>
<dbReference type="OrthoDB" id="9805754at2"/>
<dbReference type="SUPFAM" id="SSF51735">
    <property type="entry name" value="NAD(P)-binding Rossmann-fold domains"/>
    <property type="match status" value="1"/>
</dbReference>
<gene>
    <name evidence="6" type="primary">proC</name>
    <name evidence="11" type="ORF">SAMN04490355_10272</name>
</gene>
<evidence type="ECO:0000313" key="12">
    <source>
        <dbReference type="Proteomes" id="UP000199520"/>
    </source>
</evidence>
<evidence type="ECO:0000313" key="11">
    <source>
        <dbReference type="EMBL" id="SFL94276.1"/>
    </source>
</evidence>
<dbReference type="GO" id="GO:0005737">
    <property type="term" value="C:cytoplasm"/>
    <property type="evidence" value="ECO:0007669"/>
    <property type="project" value="UniProtKB-SubCell"/>
</dbReference>
<evidence type="ECO:0000256" key="5">
    <source>
        <dbReference type="ARBA" id="ARBA00058118"/>
    </source>
</evidence>
<dbReference type="PANTHER" id="PTHR11645:SF0">
    <property type="entry name" value="PYRROLINE-5-CARBOXYLATE REDUCTASE 3"/>
    <property type="match status" value="1"/>
</dbReference>
<dbReference type="Gene3D" id="3.40.50.720">
    <property type="entry name" value="NAD(P)-binding Rossmann-like Domain"/>
    <property type="match status" value="1"/>
</dbReference>
<feature type="domain" description="Pyrroline-5-carboxylate reductase catalytic N-terminal" evidence="9">
    <location>
        <begin position="4"/>
        <end position="99"/>
    </location>
</feature>
<protein>
    <recommendedName>
        <fullName evidence="6 7">Pyrroline-5-carboxylate reductase</fullName>
        <shortName evidence="6">P5C reductase</shortName>
        <shortName evidence="6">P5CR</shortName>
        <ecNumber evidence="6 7">1.5.1.2</ecNumber>
    </recommendedName>
    <alternativeName>
        <fullName evidence="6">PCA reductase</fullName>
    </alternativeName>
</protein>
<dbReference type="InterPro" id="IPR036291">
    <property type="entry name" value="NAD(P)-bd_dom_sf"/>
</dbReference>
<comment type="catalytic activity">
    <reaction evidence="6">
        <text>L-proline + NADP(+) = (S)-1-pyrroline-5-carboxylate + NADPH + 2 H(+)</text>
        <dbReference type="Rhea" id="RHEA:14109"/>
        <dbReference type="ChEBI" id="CHEBI:15378"/>
        <dbReference type="ChEBI" id="CHEBI:17388"/>
        <dbReference type="ChEBI" id="CHEBI:57783"/>
        <dbReference type="ChEBI" id="CHEBI:58349"/>
        <dbReference type="ChEBI" id="CHEBI:60039"/>
        <dbReference type="EC" id="1.5.1.2"/>
    </reaction>
</comment>
<keyword evidence="4 6" id="KW-0560">Oxidoreductase</keyword>
<evidence type="ECO:0000256" key="7">
    <source>
        <dbReference type="NCBIfam" id="TIGR00112"/>
    </source>
</evidence>
<dbReference type="GO" id="GO:0004735">
    <property type="term" value="F:pyrroline-5-carboxylate reductase activity"/>
    <property type="evidence" value="ECO:0007669"/>
    <property type="project" value="UniProtKB-UniRule"/>
</dbReference>
<dbReference type="EC" id="1.5.1.2" evidence="6 7"/>
<dbReference type="EMBL" id="FOTS01000027">
    <property type="protein sequence ID" value="SFL94276.1"/>
    <property type="molecule type" value="Genomic_DNA"/>
</dbReference>
<dbReference type="InterPro" id="IPR000304">
    <property type="entry name" value="Pyrroline-COOH_reductase"/>
</dbReference>
<dbReference type="PANTHER" id="PTHR11645">
    <property type="entry name" value="PYRROLINE-5-CARBOXYLATE REDUCTASE"/>
    <property type="match status" value="1"/>
</dbReference>
<accession>A0A1I4LTW2</accession>
<dbReference type="UniPathway" id="UPA00098">
    <property type="reaction ID" value="UER00361"/>
</dbReference>
<dbReference type="InterPro" id="IPR008927">
    <property type="entry name" value="6-PGluconate_DH-like_C_sf"/>
</dbReference>
<evidence type="ECO:0000259" key="9">
    <source>
        <dbReference type="Pfam" id="PF03807"/>
    </source>
</evidence>
<evidence type="ECO:0000256" key="8">
    <source>
        <dbReference type="PIRSR" id="PIRSR000193-1"/>
    </source>
</evidence>
<dbReference type="Proteomes" id="UP000199520">
    <property type="component" value="Unassembled WGS sequence"/>
</dbReference>
<evidence type="ECO:0000256" key="4">
    <source>
        <dbReference type="ARBA" id="ARBA00023002"/>
    </source>
</evidence>